<dbReference type="SMART" id="SM00220">
    <property type="entry name" value="S_TKc"/>
    <property type="match status" value="1"/>
</dbReference>
<dbReference type="PROSITE" id="PS00108">
    <property type="entry name" value="PROTEIN_KINASE_ST"/>
    <property type="match status" value="1"/>
</dbReference>
<evidence type="ECO:0000256" key="4">
    <source>
        <dbReference type="PROSITE-ProRule" id="PRU10141"/>
    </source>
</evidence>
<keyword evidence="1" id="KW-0723">Serine/threonine-protein kinase</keyword>
<dbReference type="InterPro" id="IPR000719">
    <property type="entry name" value="Prot_kinase_dom"/>
</dbReference>
<proteinExistence type="predicted"/>
<dbReference type="PROSITE" id="PS50011">
    <property type="entry name" value="PROTEIN_KINASE_DOM"/>
    <property type="match status" value="1"/>
</dbReference>
<feature type="binding site" evidence="4">
    <location>
        <position position="43"/>
    </location>
    <ligand>
        <name>ATP</name>
        <dbReference type="ChEBI" id="CHEBI:30616"/>
    </ligand>
</feature>
<dbReference type="InterPro" id="IPR011990">
    <property type="entry name" value="TPR-like_helical_dom_sf"/>
</dbReference>
<feature type="coiled-coil region" evidence="5">
    <location>
        <begin position="313"/>
        <end position="354"/>
    </location>
</feature>
<dbReference type="Proteomes" id="UP001470230">
    <property type="component" value="Unassembled WGS sequence"/>
</dbReference>
<evidence type="ECO:0000256" key="3">
    <source>
        <dbReference type="ARBA" id="ARBA00022840"/>
    </source>
</evidence>
<keyword evidence="1" id="KW-0808">Transferase</keyword>
<comment type="caution">
    <text evidence="7">The sequence shown here is derived from an EMBL/GenBank/DDBJ whole genome shotgun (WGS) entry which is preliminary data.</text>
</comment>
<dbReference type="InterPro" id="IPR006597">
    <property type="entry name" value="Sel1-like"/>
</dbReference>
<evidence type="ECO:0000256" key="2">
    <source>
        <dbReference type="ARBA" id="ARBA00022741"/>
    </source>
</evidence>
<dbReference type="SUPFAM" id="SSF56112">
    <property type="entry name" value="Protein kinase-like (PK-like)"/>
    <property type="match status" value="1"/>
</dbReference>
<accession>A0ABR2J1A4</accession>
<evidence type="ECO:0000313" key="7">
    <source>
        <dbReference type="EMBL" id="KAK8871335.1"/>
    </source>
</evidence>
<dbReference type="SUPFAM" id="SSF81901">
    <property type="entry name" value="HCP-like"/>
    <property type="match status" value="1"/>
</dbReference>
<dbReference type="EMBL" id="JAPFFF010000013">
    <property type="protein sequence ID" value="KAK8871335.1"/>
    <property type="molecule type" value="Genomic_DNA"/>
</dbReference>
<evidence type="ECO:0000259" key="6">
    <source>
        <dbReference type="PROSITE" id="PS50011"/>
    </source>
</evidence>
<dbReference type="Gene3D" id="1.10.510.10">
    <property type="entry name" value="Transferase(Phosphotransferase) domain 1"/>
    <property type="match status" value="1"/>
</dbReference>
<sequence length="547" mass="62290">MELEGVFFNATDYELEKKKLGEGAFGTVYVAKNLIDNKQYAAKLIHCSEGMSGHQQMLFLRESLMLNKLNHPSIVKFKGVNFQSLLDPTHLQPTIITEFLPHGSLKSNLNKEKKSLADSNWTSTKKYIMLLGIADAMRYLHAHGIIHRDLKPENILVDEDYYPRVCDFGLSRCFSDSLTKSQNLTMTGQIGTPLYMAPELLRGEDSYSTSVKSDEPFSEFANKVSPFGFAHKVINGHRPKLSGGISEKMKNLLRRCWDDNPKERPSFEEIFSELSIDISYFDETVDEEEVQAFLDILEDAKRRDDEGDSKDEVFNLRRKMKKISKEKETLTKEISKQKRLLKKLENEVTTYKSSQDDFIESLHSLHGNRREKNYDKALEFLKKSSEGGNMNASYLLGLMYENGEGLERDFNKAKKCYEKSAEQGNSHGYNRIGFCYKNGLGIESDYPKAFKYYKKASDMGNKLSINNLGICYEQGDGVKQDYSKAVECYKKASELGNSGGSYNLADCYEQGVGVKKDLSKAIEYYQKAADLGNENARGKIEQLRNEM</sequence>
<gene>
    <name evidence="7" type="ORF">M9Y10_007055</name>
</gene>
<keyword evidence="8" id="KW-1185">Reference proteome</keyword>
<dbReference type="PANTHER" id="PTHR43628:SF1">
    <property type="entry name" value="CHITIN SYNTHASE REGULATORY FACTOR 2-RELATED"/>
    <property type="match status" value="1"/>
</dbReference>
<dbReference type="InterPro" id="IPR008271">
    <property type="entry name" value="Ser/Thr_kinase_AS"/>
</dbReference>
<dbReference type="PROSITE" id="PS00107">
    <property type="entry name" value="PROTEIN_KINASE_ATP"/>
    <property type="match status" value="1"/>
</dbReference>
<evidence type="ECO:0000256" key="1">
    <source>
        <dbReference type="ARBA" id="ARBA00022527"/>
    </source>
</evidence>
<dbReference type="InterPro" id="IPR017441">
    <property type="entry name" value="Protein_kinase_ATP_BS"/>
</dbReference>
<dbReference type="PRINTS" id="PR00109">
    <property type="entry name" value="TYRKINASE"/>
</dbReference>
<dbReference type="InterPro" id="IPR001245">
    <property type="entry name" value="Ser-Thr/Tyr_kinase_cat_dom"/>
</dbReference>
<keyword evidence="2 4" id="KW-0547">Nucleotide-binding</keyword>
<reference evidence="7 8" key="1">
    <citation type="submission" date="2024-04" db="EMBL/GenBank/DDBJ databases">
        <title>Tritrichomonas musculus Genome.</title>
        <authorList>
            <person name="Alves-Ferreira E."/>
            <person name="Grigg M."/>
            <person name="Lorenzi H."/>
            <person name="Galac M."/>
        </authorList>
    </citation>
    <scope>NUCLEOTIDE SEQUENCE [LARGE SCALE GENOMIC DNA]</scope>
    <source>
        <strain evidence="7 8">EAF2021</strain>
    </source>
</reference>
<organism evidence="7 8">
    <name type="scientific">Tritrichomonas musculus</name>
    <dbReference type="NCBI Taxonomy" id="1915356"/>
    <lineage>
        <taxon>Eukaryota</taxon>
        <taxon>Metamonada</taxon>
        <taxon>Parabasalia</taxon>
        <taxon>Tritrichomonadida</taxon>
        <taxon>Tritrichomonadidae</taxon>
        <taxon>Tritrichomonas</taxon>
    </lineage>
</organism>
<evidence type="ECO:0000313" key="8">
    <source>
        <dbReference type="Proteomes" id="UP001470230"/>
    </source>
</evidence>
<feature type="domain" description="Protein kinase" evidence="6">
    <location>
        <begin position="14"/>
        <end position="281"/>
    </location>
</feature>
<dbReference type="InterPro" id="IPR011009">
    <property type="entry name" value="Kinase-like_dom_sf"/>
</dbReference>
<evidence type="ECO:0000256" key="5">
    <source>
        <dbReference type="SAM" id="Coils"/>
    </source>
</evidence>
<dbReference type="PANTHER" id="PTHR43628">
    <property type="entry name" value="ACTIVATOR OF C KINASE PROTEIN 1-RELATED"/>
    <property type="match status" value="1"/>
</dbReference>
<protein>
    <recommendedName>
        <fullName evidence="6">Protein kinase domain-containing protein</fullName>
    </recommendedName>
</protein>
<dbReference type="InterPro" id="IPR052945">
    <property type="entry name" value="Mitotic_Regulator"/>
</dbReference>
<keyword evidence="1" id="KW-0418">Kinase</keyword>
<name>A0ABR2J1A4_9EUKA</name>
<dbReference type="Pfam" id="PF08238">
    <property type="entry name" value="Sel1"/>
    <property type="match status" value="5"/>
</dbReference>
<keyword evidence="5" id="KW-0175">Coiled coil</keyword>
<keyword evidence="3 4" id="KW-0067">ATP-binding</keyword>
<dbReference type="Gene3D" id="1.25.40.10">
    <property type="entry name" value="Tetratricopeptide repeat domain"/>
    <property type="match status" value="2"/>
</dbReference>
<dbReference type="Pfam" id="PF00069">
    <property type="entry name" value="Pkinase"/>
    <property type="match status" value="1"/>
</dbReference>
<dbReference type="SMART" id="SM00671">
    <property type="entry name" value="SEL1"/>
    <property type="match status" value="5"/>
</dbReference>